<evidence type="ECO:0000256" key="7">
    <source>
        <dbReference type="ARBA" id="ARBA00023014"/>
    </source>
</evidence>
<comment type="function">
    <text evidence="9">Probably acts as a heme chaperone, transferring heme to an unknown acceptor. Binds one molecule of heme per monomer, possibly covalently. Binds 1 [4Fe-4S] cluster. The cluster is coordinated with 3 cysteines and an exchangeable S-adenosyl-L-methionine.</text>
</comment>
<dbReference type="CDD" id="cd01335">
    <property type="entry name" value="Radical_SAM"/>
    <property type="match status" value="1"/>
</dbReference>
<dbReference type="PROSITE" id="PS51918">
    <property type="entry name" value="RADICAL_SAM"/>
    <property type="match status" value="1"/>
</dbReference>
<dbReference type="GO" id="GO:0051539">
    <property type="term" value="F:4 iron, 4 sulfur cluster binding"/>
    <property type="evidence" value="ECO:0007669"/>
    <property type="project" value="UniProtKB-UniRule"/>
</dbReference>
<dbReference type="InterPro" id="IPR007197">
    <property type="entry name" value="rSAM"/>
</dbReference>
<dbReference type="KEGG" id="arf:AR1Y2_2057"/>
<dbReference type="AlphaFoldDB" id="A0A4P8IF57"/>
<dbReference type="Pfam" id="PF06969">
    <property type="entry name" value="HemN_C"/>
    <property type="match status" value="1"/>
</dbReference>
<dbReference type="PANTHER" id="PTHR13932">
    <property type="entry name" value="COPROPORPHYRINIGEN III OXIDASE"/>
    <property type="match status" value="1"/>
</dbReference>
<dbReference type="GO" id="GO:0004109">
    <property type="term" value="F:coproporphyrinogen oxidase activity"/>
    <property type="evidence" value="ECO:0007669"/>
    <property type="project" value="InterPro"/>
</dbReference>
<comment type="subcellular location">
    <subcellularLocation>
        <location evidence="9">Cytoplasm</location>
    </subcellularLocation>
</comment>
<dbReference type="OrthoDB" id="9808022at2"/>
<dbReference type="PANTHER" id="PTHR13932:SF5">
    <property type="entry name" value="RADICAL S-ADENOSYL METHIONINE DOMAIN-CONTAINING PROTEIN 1, MITOCHONDRIAL"/>
    <property type="match status" value="1"/>
</dbReference>
<accession>A0A4P8IF57</accession>
<dbReference type="InterPro" id="IPR004559">
    <property type="entry name" value="HemW-like"/>
</dbReference>
<dbReference type="GO" id="GO:0046872">
    <property type="term" value="F:metal ion binding"/>
    <property type="evidence" value="ECO:0007669"/>
    <property type="project" value="UniProtKB-UniRule"/>
</dbReference>
<organism evidence="11 12">
    <name type="scientific">Anaerostipes rhamnosivorans</name>
    <dbReference type="NCBI Taxonomy" id="1229621"/>
    <lineage>
        <taxon>Bacteria</taxon>
        <taxon>Bacillati</taxon>
        <taxon>Bacillota</taxon>
        <taxon>Clostridia</taxon>
        <taxon>Lachnospirales</taxon>
        <taxon>Lachnospiraceae</taxon>
        <taxon>Anaerostipes</taxon>
    </lineage>
</organism>
<keyword evidence="3 9" id="KW-0349">Heme</keyword>
<keyword evidence="5 9" id="KW-0479">Metal-binding</keyword>
<proteinExistence type="inferred from homology"/>
<dbReference type="InterPro" id="IPR034505">
    <property type="entry name" value="Coproporphyrinogen-III_oxidase"/>
</dbReference>
<dbReference type="SFLD" id="SFLDF00288">
    <property type="entry name" value="HemN-like__clustered_with_nucl"/>
    <property type="match status" value="1"/>
</dbReference>
<dbReference type="SFLD" id="SFLDG01065">
    <property type="entry name" value="anaerobic_coproporphyrinogen-I"/>
    <property type="match status" value="1"/>
</dbReference>
<dbReference type="InterPro" id="IPR010723">
    <property type="entry name" value="HemN_C"/>
</dbReference>
<dbReference type="Gene3D" id="3.20.20.70">
    <property type="entry name" value="Aldolase class I"/>
    <property type="match status" value="1"/>
</dbReference>
<evidence type="ECO:0000313" key="11">
    <source>
        <dbReference type="EMBL" id="QCP35511.1"/>
    </source>
</evidence>
<evidence type="ECO:0000256" key="3">
    <source>
        <dbReference type="ARBA" id="ARBA00022617"/>
    </source>
</evidence>
<evidence type="ECO:0000256" key="2">
    <source>
        <dbReference type="ARBA" id="ARBA00017228"/>
    </source>
</evidence>
<dbReference type="Proteomes" id="UP000298653">
    <property type="component" value="Chromosome"/>
</dbReference>
<dbReference type="RefSeq" id="WP_137328864.1">
    <property type="nucleotide sequence ID" value="NZ_CP040058.1"/>
</dbReference>
<keyword evidence="9" id="KW-0963">Cytoplasm</keyword>
<dbReference type="GO" id="GO:0006779">
    <property type="term" value="P:porphyrin-containing compound biosynthetic process"/>
    <property type="evidence" value="ECO:0007669"/>
    <property type="project" value="InterPro"/>
</dbReference>
<keyword evidence="8 9" id="KW-0143">Chaperone</keyword>
<evidence type="ECO:0000256" key="4">
    <source>
        <dbReference type="ARBA" id="ARBA00022691"/>
    </source>
</evidence>
<evidence type="ECO:0000256" key="6">
    <source>
        <dbReference type="ARBA" id="ARBA00023004"/>
    </source>
</evidence>
<feature type="domain" description="Radical SAM core" evidence="10">
    <location>
        <begin position="1"/>
        <end position="235"/>
    </location>
</feature>
<evidence type="ECO:0000256" key="8">
    <source>
        <dbReference type="ARBA" id="ARBA00023186"/>
    </source>
</evidence>
<dbReference type="SUPFAM" id="SSF102114">
    <property type="entry name" value="Radical SAM enzymes"/>
    <property type="match status" value="1"/>
</dbReference>
<dbReference type="InterPro" id="IPR058240">
    <property type="entry name" value="rSAM_sf"/>
</dbReference>
<keyword evidence="11" id="KW-0346">Stress response</keyword>
<dbReference type="InterPro" id="IPR013785">
    <property type="entry name" value="Aldolase_TIM"/>
</dbReference>
<evidence type="ECO:0000259" key="10">
    <source>
        <dbReference type="PROSITE" id="PS51918"/>
    </source>
</evidence>
<evidence type="ECO:0000256" key="5">
    <source>
        <dbReference type="ARBA" id="ARBA00022723"/>
    </source>
</evidence>
<reference evidence="11 12" key="1">
    <citation type="submission" date="2019-05" db="EMBL/GenBank/DDBJ databases">
        <title>Complete genome sequencing of Anaerostipes rhamnosivorans.</title>
        <authorList>
            <person name="Bui T.P.N."/>
            <person name="de Vos W.M."/>
        </authorList>
    </citation>
    <scope>NUCLEOTIDE SEQUENCE [LARGE SCALE GENOMIC DNA]</scope>
    <source>
        <strain evidence="11 12">1y2</strain>
    </source>
</reference>
<dbReference type="GO" id="GO:0005737">
    <property type="term" value="C:cytoplasm"/>
    <property type="evidence" value="ECO:0007669"/>
    <property type="project" value="UniProtKB-SubCell"/>
</dbReference>
<name>A0A4P8IF57_9FIRM</name>
<dbReference type="SMART" id="SM00729">
    <property type="entry name" value="Elp3"/>
    <property type="match status" value="1"/>
</dbReference>
<evidence type="ECO:0000256" key="1">
    <source>
        <dbReference type="ARBA" id="ARBA00006100"/>
    </source>
</evidence>
<keyword evidence="9" id="KW-0004">4Fe-4S</keyword>
<keyword evidence="7 9" id="KW-0411">Iron-sulfur</keyword>
<dbReference type="SFLD" id="SFLDS00029">
    <property type="entry name" value="Radical_SAM"/>
    <property type="match status" value="1"/>
</dbReference>
<keyword evidence="6 9" id="KW-0408">Iron</keyword>
<dbReference type="SFLD" id="SFLDF00562">
    <property type="entry name" value="HemN-like__clustered_with_heat"/>
    <property type="match status" value="1"/>
</dbReference>
<dbReference type="EMBL" id="CP040058">
    <property type="protein sequence ID" value="QCP35511.1"/>
    <property type="molecule type" value="Genomic_DNA"/>
</dbReference>
<sequence length="378" mass="43522">MKTREIELYLHIPFCKRKCNYCDFCSFPAGDGQIKRYMDKLKEEIRYWGDRYPDRTVSTVFIGGGTPSLVPAKQIESLMDTVRGSFSCTRDMECSIEANPGTVTKEKLKTYQSSGINRISFGLQSARKEELKILGRIHSFEDFVSGFHMARECGFENINVDLMSALPLQTMETMEQTLTKTAKLNPEHISVYSLIIEEGTPFYEEKGIGDLLPSEDEDAAMYERTGELLDTFGYRRYELSNYARPDFECRHNCGYWAGTPYLGLGLAASSYFEGKRFSNPSCMDEYLFIQDHGRYFAEAEMLSRKEEMEEYMFLGLRMITGITKTAFLKRFGISILDVYGTPIRELTRKGLLKQDTDRIWIPKQALFLSNQVMVEFLL</sequence>
<dbReference type="Pfam" id="PF04055">
    <property type="entry name" value="Radical_SAM"/>
    <property type="match status" value="1"/>
</dbReference>
<dbReference type="NCBIfam" id="TIGR00539">
    <property type="entry name" value="hemN_rel"/>
    <property type="match status" value="1"/>
</dbReference>
<dbReference type="InterPro" id="IPR006638">
    <property type="entry name" value="Elp3/MiaA/NifB-like_rSAM"/>
</dbReference>
<gene>
    <name evidence="11" type="ORF">AR1Y2_2057</name>
</gene>
<dbReference type="SFLD" id="SFLDG01082">
    <property type="entry name" value="B12-binding_domain_containing"/>
    <property type="match status" value="1"/>
</dbReference>
<evidence type="ECO:0000256" key="9">
    <source>
        <dbReference type="RuleBase" id="RU364116"/>
    </source>
</evidence>
<comment type="similarity">
    <text evidence="1">Belongs to the anaerobic coproporphyrinogen-III oxidase family. HemW subfamily.</text>
</comment>
<keyword evidence="4 9" id="KW-0949">S-adenosyl-L-methionine</keyword>
<protein>
    <recommendedName>
        <fullName evidence="2 9">Heme chaperone HemW</fullName>
    </recommendedName>
</protein>
<evidence type="ECO:0000313" key="12">
    <source>
        <dbReference type="Proteomes" id="UP000298653"/>
    </source>
</evidence>
<keyword evidence="12" id="KW-1185">Reference proteome</keyword>